<dbReference type="PROSITE" id="PS51257">
    <property type="entry name" value="PROKAR_LIPOPROTEIN"/>
    <property type="match status" value="1"/>
</dbReference>
<evidence type="ECO:0000313" key="2">
    <source>
        <dbReference type="Proteomes" id="UP000806077"/>
    </source>
</evidence>
<dbReference type="Gene3D" id="2.30.30.40">
    <property type="entry name" value="SH3 Domains"/>
    <property type="match status" value="1"/>
</dbReference>
<comment type="caution">
    <text evidence="1">The sequence shown here is derived from an EMBL/GenBank/DDBJ whole genome shotgun (WGS) entry which is preliminary data.</text>
</comment>
<keyword evidence="2" id="KW-1185">Reference proteome</keyword>
<dbReference type="EMBL" id="WXXV01000033">
    <property type="protein sequence ID" value="MBE7696234.1"/>
    <property type="molecule type" value="Genomic_DNA"/>
</dbReference>
<dbReference type="AlphaFoldDB" id="A0AAP1WHA0"/>
<evidence type="ECO:0008006" key="3">
    <source>
        <dbReference type="Google" id="ProtNLM"/>
    </source>
</evidence>
<protein>
    <recommendedName>
        <fullName evidence="3">SH3b domain-containing protein</fullName>
    </recommendedName>
</protein>
<reference evidence="1 2" key="1">
    <citation type="journal article" date="2020" name="Int. J. Syst. Evol. Microbiol.">
        <title>Tenacibaculum piscium sp. nov., isolated from skin ulcers of sea-farmed fish, and description of Tenacibaculum finnmarkense sp. nov. with subdivision into genomovars finnmarkense and ulcerans.</title>
        <authorList>
            <person name="Olsen A.B."/>
            <person name="Spilsberg B."/>
            <person name="Nilsen H.K."/>
            <person name="Lagesen K."/>
            <person name="Gulla S."/>
            <person name="Avendano-Herrera R."/>
            <person name="Irgang R."/>
            <person name="Duchaud E."/>
            <person name="Colquhoun D.J."/>
        </authorList>
    </citation>
    <scope>NUCLEOTIDE SEQUENCE [LARGE SCALE GENOMIC DNA]</scope>
    <source>
        <strain evidence="1 2">TNO037</strain>
    </source>
</reference>
<sequence>MKLIIYASIVGVSLLSCKHNATNKQNNTIEDIMISQENSLRFTKKEDIKSTLSYLKTTFYKVPDDDIFRNVILDKFQIDIDTIDSKIKDFIMYEEAILDTQVSTDAIMYPTAYRDSKFLTLLVEDITEDFFSDRTSFIDFSKERKEILYHFNNWIFYDSKASFAYLKGKKPWTFMHMIHDYAYTGSDEYTQFILKKLRNGREAQEDVDEMVMGWGAKKKRYSVRENVVEKIIEFRPDLVFNIGMIVSDYSEYTVKSKELNQFYTYETKEQKLEDFSYLMNVLVDQGMVGILDELYNEKPMILRLLKKNDFYNYKDLKEYSLKAYGQTPYDEENPKPVYNIAVINDPDGYTNVRNKNGEVIFKIEDGEKFMVSKEGKNLIGDSYKEGWWFVRFKGNEGWVHSSRVTIIKE</sequence>
<dbReference type="Proteomes" id="UP000806077">
    <property type="component" value="Unassembled WGS sequence"/>
</dbReference>
<proteinExistence type="predicted"/>
<gene>
    <name evidence="1" type="ORF">F7645_12505</name>
</gene>
<name>A0AAP1WHA0_9FLAO</name>
<organism evidence="1 2">
    <name type="scientific">Tenacibaculum finnmarkense genomovar finnmarkense</name>
    <dbReference type="NCBI Taxonomy" id="1458503"/>
    <lineage>
        <taxon>Bacteria</taxon>
        <taxon>Pseudomonadati</taxon>
        <taxon>Bacteroidota</taxon>
        <taxon>Flavobacteriia</taxon>
        <taxon>Flavobacteriales</taxon>
        <taxon>Flavobacteriaceae</taxon>
        <taxon>Tenacibaculum</taxon>
        <taxon>Tenacibaculum finnmarkense</taxon>
    </lineage>
</organism>
<accession>A0AAP1WHA0</accession>
<evidence type="ECO:0000313" key="1">
    <source>
        <dbReference type="EMBL" id="MBE7696234.1"/>
    </source>
</evidence>
<dbReference type="RefSeq" id="WP_101955923.1">
    <property type="nucleotide sequence ID" value="NZ_JAFMUB010000033.1"/>
</dbReference>